<keyword evidence="1" id="KW-0472">Membrane</keyword>
<dbReference type="Proteomes" id="UP001199631">
    <property type="component" value="Unassembled WGS sequence"/>
</dbReference>
<dbReference type="EMBL" id="JAIFZM010000002">
    <property type="protein sequence ID" value="MCG3418236.1"/>
    <property type="molecule type" value="Genomic_DNA"/>
</dbReference>
<dbReference type="NCBIfam" id="NF037970">
    <property type="entry name" value="vanZ_1"/>
    <property type="match status" value="1"/>
</dbReference>
<keyword evidence="1" id="KW-0812">Transmembrane</keyword>
<protein>
    <submittedName>
        <fullName evidence="2">VanZ family protein</fullName>
    </submittedName>
</protein>
<keyword evidence="1" id="KW-1133">Transmembrane helix</keyword>
<accession>A0AAW5B199</accession>
<dbReference type="RefSeq" id="WP_238018321.1">
    <property type="nucleotide sequence ID" value="NZ_JAIFZM010000002.1"/>
</dbReference>
<comment type="caution">
    <text evidence="2">The sequence shown here is derived from an EMBL/GenBank/DDBJ whole genome shotgun (WGS) entry which is preliminary data.</text>
</comment>
<name>A0AAW5B199_9BACI</name>
<evidence type="ECO:0000313" key="3">
    <source>
        <dbReference type="Proteomes" id="UP001199631"/>
    </source>
</evidence>
<dbReference type="AlphaFoldDB" id="A0AAW5B199"/>
<proteinExistence type="predicted"/>
<evidence type="ECO:0000313" key="2">
    <source>
        <dbReference type="EMBL" id="MCG3418236.1"/>
    </source>
</evidence>
<organism evidence="2 3">
    <name type="scientific">Oceanobacillus jordanicus</name>
    <dbReference type="NCBI Taxonomy" id="2867266"/>
    <lineage>
        <taxon>Bacteria</taxon>
        <taxon>Bacillati</taxon>
        <taxon>Bacillota</taxon>
        <taxon>Bacilli</taxon>
        <taxon>Bacillales</taxon>
        <taxon>Bacillaceae</taxon>
        <taxon>Oceanobacillus</taxon>
    </lineage>
</organism>
<reference evidence="2 3" key="1">
    <citation type="journal article" date="2022" name="Evol. Bioinform. Online">
        <title>Draft Genome Sequence of Oceanobacillus jordanicus Strain GSFE11, a Halotolerant Plant Growth-Promoting Bacterial Endophyte Isolated From the Jordan Valley.</title>
        <authorList>
            <person name="Alhindi T."/>
            <person name="Albdaiwi R."/>
        </authorList>
    </citation>
    <scope>NUCLEOTIDE SEQUENCE [LARGE SCALE GENOMIC DNA]</scope>
    <source>
        <strain evidence="2 3">GSFE11</strain>
    </source>
</reference>
<gene>
    <name evidence="2" type="ORF">K3T81_03645</name>
</gene>
<feature type="transmembrane region" description="Helical" evidence="1">
    <location>
        <begin position="79"/>
        <end position="100"/>
    </location>
</feature>
<feature type="transmembrane region" description="Helical" evidence="1">
    <location>
        <begin position="106"/>
        <end position="125"/>
    </location>
</feature>
<evidence type="ECO:0000256" key="1">
    <source>
        <dbReference type="SAM" id="Phobius"/>
    </source>
</evidence>
<sequence>MRKLWLIVWIIVLCIGLFTESVGALLEKGQISFSIQPRPSAEMYFPVSSLMQVSAFEVIGHSLMFAVLTYLFGKNVHRLHIAFLLSVSFAIVTEIVQPFFGRGAEFFDLFANVIGITAVVLFYVIEKILTRVSAASVKPLISLHEIPTIKNDQHS</sequence>
<keyword evidence="3" id="KW-1185">Reference proteome</keyword>
<feature type="transmembrane region" description="Helical" evidence="1">
    <location>
        <begin position="50"/>
        <end position="72"/>
    </location>
</feature>